<dbReference type="STRING" id="216938.SHELI_v1c02290"/>
<name>A0A1B3SJT1_9MOLU</name>
<reference evidence="2 3" key="1">
    <citation type="submission" date="2016-08" db="EMBL/GenBank/DDBJ databases">
        <title>Complete genome sequence of Spiroplasma helicoides TABS-2 (DSM 22551).</title>
        <authorList>
            <person name="Shen W.-Y."/>
            <person name="Lo W.-S."/>
            <person name="Lai Y.-C."/>
            <person name="Kuo C.-H."/>
        </authorList>
    </citation>
    <scope>NUCLEOTIDE SEQUENCE [LARGE SCALE GENOMIC DNA]</scope>
    <source>
        <strain evidence="2 3">TABS-2</strain>
    </source>
</reference>
<dbReference type="SUPFAM" id="SSF47240">
    <property type="entry name" value="Ferritin-like"/>
    <property type="match status" value="1"/>
</dbReference>
<dbReference type="InterPro" id="IPR012347">
    <property type="entry name" value="Ferritin-like"/>
</dbReference>
<evidence type="ECO:0000259" key="1">
    <source>
        <dbReference type="PROSITE" id="PS50905"/>
    </source>
</evidence>
<dbReference type="AlphaFoldDB" id="A0A1B3SJT1"/>
<dbReference type="OrthoDB" id="9801481at2"/>
<dbReference type="PATRIC" id="fig|216938.3.peg.231"/>
<evidence type="ECO:0000313" key="3">
    <source>
        <dbReference type="Proteomes" id="UP000094378"/>
    </source>
</evidence>
<dbReference type="InterPro" id="IPR009040">
    <property type="entry name" value="Ferritin-like_diiron"/>
</dbReference>
<dbReference type="InterPro" id="IPR009078">
    <property type="entry name" value="Ferritin-like_SF"/>
</dbReference>
<feature type="domain" description="Ferritin-like diiron" evidence="1">
    <location>
        <begin position="1"/>
        <end position="144"/>
    </location>
</feature>
<dbReference type="RefSeq" id="WP_069115960.1">
    <property type="nucleotide sequence ID" value="NZ_CP017015.1"/>
</dbReference>
<dbReference type="Gene3D" id="1.20.1260.10">
    <property type="match status" value="1"/>
</dbReference>
<dbReference type="PROSITE" id="PS50905">
    <property type="entry name" value="FERRITIN_LIKE"/>
    <property type="match status" value="1"/>
</dbReference>
<dbReference type="Pfam" id="PF00210">
    <property type="entry name" value="Ferritin"/>
    <property type="match status" value="1"/>
</dbReference>
<proteinExistence type="predicted"/>
<dbReference type="GO" id="GO:0008199">
    <property type="term" value="F:ferric iron binding"/>
    <property type="evidence" value="ECO:0007669"/>
    <property type="project" value="InterPro"/>
</dbReference>
<protein>
    <submittedName>
        <fullName evidence="2">Ferritin</fullName>
    </submittedName>
</protein>
<dbReference type="KEGG" id="shj:SHELI_v1c02290"/>
<sequence>MEKQILTDLNKYIEEHAKMQFICYGLSKKCNELGYPGFTHFFQVQAQDEFVHQRRIMNYLLDRNESYEIPSIKVDEVKCNSIIDVLKTYVEHRKHFAKMTDEFSLNAKELKDFTTLKFYEWFVIDFYEEISETHDLIDWINMSNSNHYEIDKKMAKRENPDTLAVVDPFAPHK</sequence>
<dbReference type="Proteomes" id="UP000094378">
    <property type="component" value="Chromosome"/>
</dbReference>
<keyword evidence="3" id="KW-1185">Reference proteome</keyword>
<evidence type="ECO:0000313" key="2">
    <source>
        <dbReference type="EMBL" id="AOG60184.1"/>
    </source>
</evidence>
<gene>
    <name evidence="2" type="primary">ftnA</name>
    <name evidence="2" type="ORF">SHELI_v1c02290</name>
</gene>
<dbReference type="InterPro" id="IPR008331">
    <property type="entry name" value="Ferritin_DPS_dom"/>
</dbReference>
<organism evidence="2 3">
    <name type="scientific">Spiroplasma helicoides</name>
    <dbReference type="NCBI Taxonomy" id="216938"/>
    <lineage>
        <taxon>Bacteria</taxon>
        <taxon>Bacillati</taxon>
        <taxon>Mycoplasmatota</taxon>
        <taxon>Mollicutes</taxon>
        <taxon>Entomoplasmatales</taxon>
        <taxon>Spiroplasmataceae</taxon>
        <taxon>Spiroplasma</taxon>
    </lineage>
</organism>
<accession>A0A1B3SJT1</accession>
<dbReference type="EMBL" id="CP017015">
    <property type="protein sequence ID" value="AOG60184.1"/>
    <property type="molecule type" value="Genomic_DNA"/>
</dbReference>